<organism evidence="4 5">
    <name type="scientific">Niallia hominis</name>
    <dbReference type="NCBI Taxonomy" id="3133173"/>
    <lineage>
        <taxon>Bacteria</taxon>
        <taxon>Bacillati</taxon>
        <taxon>Bacillota</taxon>
        <taxon>Bacilli</taxon>
        <taxon>Bacillales</taxon>
        <taxon>Bacillaceae</taxon>
        <taxon>Niallia</taxon>
    </lineage>
</organism>
<dbReference type="InterPro" id="IPR041492">
    <property type="entry name" value="HAD_2"/>
</dbReference>
<dbReference type="InterPro" id="IPR052419">
    <property type="entry name" value="5_3-deoxyribonucleotidase-like"/>
</dbReference>
<dbReference type="Pfam" id="PF13419">
    <property type="entry name" value="HAD_2"/>
    <property type="match status" value="1"/>
</dbReference>
<name>A0ABV1F2R4_9BACI</name>
<protein>
    <recommendedName>
        <fullName evidence="3">Nucleotidase</fullName>
        <ecNumber evidence="3">3.1.3.-</ecNumber>
    </recommendedName>
</protein>
<sequence length="184" mass="21362">MNHIGLDFDDTLVDMRKSIVQLLNKIHNKDLRYKEMVEYGVSDLYGYSFEAFLNFFTKKQKELHSANPYPFMINVLSELSKTTKLSIMTGRSKAWMNSAERWVVKNKLPIDDIICGSEYINGKPECALIHNVTLFIEDNPSHALSIAKNEIDVLLLDKPYNQMCNHERITRVKDWEEMGRSLLS</sequence>
<accession>A0ABV1F2R4</accession>
<dbReference type="InterPro" id="IPR036412">
    <property type="entry name" value="HAD-like_sf"/>
</dbReference>
<dbReference type="Proteomes" id="UP001465426">
    <property type="component" value="Unassembled WGS sequence"/>
</dbReference>
<comment type="caution">
    <text evidence="4">The sequence shown here is derived from an EMBL/GenBank/DDBJ whole genome shotgun (WGS) entry which is preliminary data.</text>
</comment>
<dbReference type="PANTHER" id="PTHR35134">
    <property type="entry name" value="NUCLEOTIDASE YQFW-RELATED"/>
    <property type="match status" value="1"/>
</dbReference>
<dbReference type="InterPro" id="IPR023214">
    <property type="entry name" value="HAD_sf"/>
</dbReference>
<dbReference type="InterPro" id="IPR009206">
    <property type="entry name" value="Nucleotidase_putative"/>
</dbReference>
<comment type="similarity">
    <text evidence="1 3">Belongs to the 5'(3')-deoxyribonucleotidase family.</text>
</comment>
<evidence type="ECO:0000256" key="3">
    <source>
        <dbReference type="PIRNR" id="PIRNR021362"/>
    </source>
</evidence>
<dbReference type="EMBL" id="JBBMFN010000042">
    <property type="protein sequence ID" value="MEQ2467090.1"/>
    <property type="molecule type" value="Genomic_DNA"/>
</dbReference>
<dbReference type="PIRSF" id="PIRSF021362">
    <property type="entry name" value="UCP021362_HAD"/>
    <property type="match status" value="1"/>
</dbReference>
<dbReference type="Gene3D" id="3.40.50.1000">
    <property type="entry name" value="HAD superfamily/HAD-like"/>
    <property type="match status" value="1"/>
</dbReference>
<keyword evidence="5" id="KW-1185">Reference proteome</keyword>
<dbReference type="PANTHER" id="PTHR35134:SF2">
    <property type="entry name" value="NUCLEOTIDASE YQFW-RELATED"/>
    <property type="match status" value="1"/>
</dbReference>
<dbReference type="EC" id="3.1.3.-" evidence="3"/>
<evidence type="ECO:0000256" key="1">
    <source>
        <dbReference type="ARBA" id="ARBA00009589"/>
    </source>
</evidence>
<proteinExistence type="inferred from homology"/>
<evidence type="ECO:0000313" key="4">
    <source>
        <dbReference type="EMBL" id="MEQ2467090.1"/>
    </source>
</evidence>
<dbReference type="RefSeq" id="WP_349205052.1">
    <property type="nucleotide sequence ID" value="NZ_JBBMFN010000042.1"/>
</dbReference>
<evidence type="ECO:0000256" key="2">
    <source>
        <dbReference type="ARBA" id="ARBA00022801"/>
    </source>
</evidence>
<reference evidence="4 5" key="1">
    <citation type="submission" date="2024-03" db="EMBL/GenBank/DDBJ databases">
        <title>Human intestinal bacterial collection.</title>
        <authorList>
            <person name="Pauvert C."/>
            <person name="Hitch T.C.A."/>
            <person name="Clavel T."/>
        </authorList>
    </citation>
    <scope>NUCLEOTIDE SEQUENCE [LARGE SCALE GENOMIC DNA]</scope>
    <source>
        <strain evidence="4 5">CLA-SR-H024</strain>
    </source>
</reference>
<keyword evidence="2 3" id="KW-0378">Hydrolase</keyword>
<dbReference type="SUPFAM" id="SSF56784">
    <property type="entry name" value="HAD-like"/>
    <property type="match status" value="1"/>
</dbReference>
<gene>
    <name evidence="4" type="ORF">WMO63_15650</name>
</gene>
<evidence type="ECO:0000313" key="5">
    <source>
        <dbReference type="Proteomes" id="UP001465426"/>
    </source>
</evidence>